<organism evidence="1 2">
    <name type="scientific">Melioribacter roseus (strain DSM 23840 / JCM 17771 / VKM B-2668 / P3M-2)</name>
    <dbReference type="NCBI Taxonomy" id="1191523"/>
    <lineage>
        <taxon>Bacteria</taxon>
        <taxon>Pseudomonadati</taxon>
        <taxon>Ignavibacteriota</taxon>
        <taxon>Ignavibacteria</taxon>
        <taxon>Ignavibacteriales</taxon>
        <taxon>Melioribacteraceae</taxon>
        <taxon>Melioribacter</taxon>
    </lineage>
</organism>
<evidence type="ECO:0008006" key="3">
    <source>
        <dbReference type="Google" id="ProtNLM"/>
    </source>
</evidence>
<dbReference type="SUPFAM" id="SSF48452">
    <property type="entry name" value="TPR-like"/>
    <property type="match status" value="1"/>
</dbReference>
<evidence type="ECO:0000313" key="1">
    <source>
        <dbReference type="EMBL" id="AFN74442.1"/>
    </source>
</evidence>
<protein>
    <recommendedName>
        <fullName evidence="3">DUF2911 domain-containing protein</fullName>
    </recommendedName>
</protein>
<dbReference type="Pfam" id="PF11138">
    <property type="entry name" value="DUF2911"/>
    <property type="match status" value="1"/>
</dbReference>
<gene>
    <name evidence="1" type="ordered locus">MROS_1205</name>
</gene>
<sequence>MKKILSILILASSIIYGQLELPRLSPKAEVYQRIGYTDISIEYSRPSVKGRKIWGGLVPYDKVWRTGANESTRIKFTTDVIINGQTVPAGIYSIFTIPSHNEWTVILNKKLGWGLDYDPELDLMRFKVKPEKTDFTERLLFLIPEISDSVCTVEMRWENLKISFDITIKLNEEVYKRIKEALAKAGSDDWQVYLVAARYAAENGVFLDEAGEWIEKALSITKNFYTYLIKAKLLYRQGKFAEALDTLELCREAGRNNDDYPGYVYEVDLLEKRIREKLN</sequence>
<proteinExistence type="predicted"/>
<keyword evidence="2" id="KW-1185">Reference proteome</keyword>
<evidence type="ECO:0000313" key="2">
    <source>
        <dbReference type="Proteomes" id="UP000009011"/>
    </source>
</evidence>
<dbReference type="HOGENOM" id="CLU_062228_0_0_10"/>
<dbReference type="OrthoDB" id="195456at2"/>
<dbReference type="eggNOG" id="COG0457">
    <property type="taxonomic scope" value="Bacteria"/>
</dbReference>
<dbReference type="RefSeq" id="WP_014855878.1">
    <property type="nucleotide sequence ID" value="NC_018178.1"/>
</dbReference>
<reference evidence="1 2" key="1">
    <citation type="journal article" date="2013" name="PLoS ONE">
        <title>Genomic analysis of Melioribacter roseus, facultatively anaerobic organotrophic bacterium representing a novel deep lineage within Bacteriodetes/Chlorobi group.</title>
        <authorList>
            <person name="Kadnikov V.V."/>
            <person name="Mardanov A.V."/>
            <person name="Podosokorskaya O.A."/>
            <person name="Gavrilov S.N."/>
            <person name="Kublanov I.V."/>
            <person name="Beletsky A.V."/>
            <person name="Bonch-Osmolovskaya E.A."/>
            <person name="Ravin N.V."/>
        </authorList>
    </citation>
    <scope>NUCLEOTIDE SEQUENCE [LARGE SCALE GENOMIC DNA]</scope>
    <source>
        <strain evidence="2">JCM 17771 / P3M-2</strain>
    </source>
</reference>
<dbReference type="Gene3D" id="1.25.40.10">
    <property type="entry name" value="Tetratricopeptide repeat domain"/>
    <property type="match status" value="1"/>
</dbReference>
<dbReference type="KEGG" id="mro:MROS_1205"/>
<dbReference type="AlphaFoldDB" id="I6YV80"/>
<dbReference type="InterPro" id="IPR011990">
    <property type="entry name" value="TPR-like_helical_dom_sf"/>
</dbReference>
<dbReference type="STRING" id="1191523.MROS_1205"/>
<dbReference type="Proteomes" id="UP000009011">
    <property type="component" value="Chromosome"/>
</dbReference>
<accession>I6YV80</accession>
<name>I6YV80_MELRP</name>
<dbReference type="EMBL" id="CP003557">
    <property type="protein sequence ID" value="AFN74442.1"/>
    <property type="molecule type" value="Genomic_DNA"/>
</dbReference>
<dbReference type="PATRIC" id="fig|1191523.3.peg.1280"/>
<dbReference type="InterPro" id="IPR021314">
    <property type="entry name" value="DUF2911"/>
</dbReference>